<proteinExistence type="predicted"/>
<keyword evidence="1" id="KW-1133">Transmembrane helix</keyword>
<keyword evidence="1" id="KW-0472">Membrane</keyword>
<feature type="transmembrane region" description="Helical" evidence="1">
    <location>
        <begin position="149"/>
        <end position="168"/>
    </location>
</feature>
<evidence type="ECO:0008006" key="4">
    <source>
        <dbReference type="Google" id="ProtNLM"/>
    </source>
</evidence>
<feature type="transmembrane region" description="Helical" evidence="1">
    <location>
        <begin position="282"/>
        <end position="308"/>
    </location>
</feature>
<protein>
    <recommendedName>
        <fullName evidence="4">DUF2306 domain-containing protein</fullName>
    </recommendedName>
</protein>
<feature type="transmembrane region" description="Helical" evidence="1">
    <location>
        <begin position="250"/>
        <end position="270"/>
    </location>
</feature>
<dbReference type="OrthoDB" id="8759010at2"/>
<feature type="transmembrane region" description="Helical" evidence="1">
    <location>
        <begin position="174"/>
        <end position="194"/>
    </location>
</feature>
<feature type="transmembrane region" description="Helical" evidence="1">
    <location>
        <begin position="62"/>
        <end position="84"/>
    </location>
</feature>
<dbReference type="Pfam" id="PF10067">
    <property type="entry name" value="DUF2306"/>
    <property type="match status" value="1"/>
</dbReference>
<dbReference type="EMBL" id="CP024201">
    <property type="protein sequence ID" value="ATQ42732.1"/>
    <property type="molecule type" value="Genomic_DNA"/>
</dbReference>
<dbReference type="InterPro" id="IPR018750">
    <property type="entry name" value="DUF2306_membrane"/>
</dbReference>
<sequence>MIVWVRFLVSAVMARRRRLPEIAAGTRRIAAGSLLMELASETSKRAVLAGRADGVLNLAVRLWWLVSAAGLWLFAVYIAGLYGLGVVGGDMDRWNRVLPDGHGYVRGDAAGNAVLGVHLLMALIVTVGGVLQLVPWLRRVAPGVHRWNGRLFLSVGMVAAVTGVFIALSRGAVAGNWMTAGNILNATLILVCGAQAWRHAAAKRFAVHRRWALRAFVLINAVWFYRLGMMAWFAIHQGPVGHTDAFDGPFDIFLAFGHVLVPLGGVELYLAARDRGGEGARLAMAVGVLAGALVMGLGVAAAALGLWLPRL</sequence>
<keyword evidence="3" id="KW-1185">Reference proteome</keyword>
<organism evidence="2 3">
    <name type="scientific">Caulobacter mirabilis</name>
    <dbReference type="NCBI Taxonomy" id="69666"/>
    <lineage>
        <taxon>Bacteria</taxon>
        <taxon>Pseudomonadati</taxon>
        <taxon>Pseudomonadota</taxon>
        <taxon>Alphaproteobacteria</taxon>
        <taxon>Caulobacterales</taxon>
        <taxon>Caulobacteraceae</taxon>
        <taxon>Caulobacter</taxon>
    </lineage>
</organism>
<dbReference type="KEGG" id="cmb:CSW64_10075"/>
<name>A0A2D2AXK9_9CAUL</name>
<feature type="transmembrane region" description="Helical" evidence="1">
    <location>
        <begin position="215"/>
        <end position="235"/>
    </location>
</feature>
<dbReference type="Proteomes" id="UP000228945">
    <property type="component" value="Chromosome"/>
</dbReference>
<evidence type="ECO:0000313" key="3">
    <source>
        <dbReference type="Proteomes" id="UP000228945"/>
    </source>
</evidence>
<keyword evidence="1" id="KW-0812">Transmembrane</keyword>
<evidence type="ECO:0000313" key="2">
    <source>
        <dbReference type="EMBL" id="ATQ42732.1"/>
    </source>
</evidence>
<evidence type="ECO:0000256" key="1">
    <source>
        <dbReference type="SAM" id="Phobius"/>
    </source>
</evidence>
<dbReference type="AlphaFoldDB" id="A0A2D2AXK9"/>
<gene>
    <name evidence="2" type="ORF">CSW64_10075</name>
</gene>
<feature type="transmembrane region" description="Helical" evidence="1">
    <location>
        <begin position="113"/>
        <end position="137"/>
    </location>
</feature>
<reference evidence="2 3" key="1">
    <citation type="submission" date="2017-10" db="EMBL/GenBank/DDBJ databases">
        <title>Genome sequence of Caulobacter mirabilis FWC38.</title>
        <authorList>
            <person name="Fiebig A."/>
            <person name="Crosson S."/>
        </authorList>
    </citation>
    <scope>NUCLEOTIDE SEQUENCE [LARGE SCALE GENOMIC DNA]</scope>
    <source>
        <strain evidence="2 3">FWC 38</strain>
    </source>
</reference>
<accession>A0A2D2AXK9</accession>